<dbReference type="AlphaFoldDB" id="A0A0R2EAC6"/>
<keyword evidence="1" id="KW-0472">Membrane</keyword>
<protein>
    <submittedName>
        <fullName evidence="2">Uncharacterized protein</fullName>
    </submittedName>
</protein>
<keyword evidence="3" id="KW-1185">Reference proteome</keyword>
<proteinExistence type="predicted"/>
<evidence type="ECO:0000313" key="2">
    <source>
        <dbReference type="EMBL" id="KRN09292.1"/>
    </source>
</evidence>
<keyword evidence="1" id="KW-1133">Transmembrane helix</keyword>
<comment type="caution">
    <text evidence="2">The sequence shown here is derived from an EMBL/GenBank/DDBJ whole genome shotgun (WGS) entry which is preliminary data.</text>
</comment>
<sequence length="53" mass="6073">MNLWGLSSGSHLIYGVLIIIDFIYLNLESIFIAILVRKKHLKKNLDADSKKDD</sequence>
<dbReference type="Proteomes" id="UP000050898">
    <property type="component" value="Unassembled WGS sequence"/>
</dbReference>
<organism evidence="2 3">
    <name type="scientific">Liquorilactobacillus mali KCTC 3596 = DSM 20444</name>
    <dbReference type="NCBI Taxonomy" id="1046596"/>
    <lineage>
        <taxon>Bacteria</taxon>
        <taxon>Bacillati</taxon>
        <taxon>Bacillota</taxon>
        <taxon>Bacilli</taxon>
        <taxon>Lactobacillales</taxon>
        <taxon>Lactobacillaceae</taxon>
        <taxon>Liquorilactobacillus</taxon>
    </lineage>
</organism>
<name>A0A0R2EAC6_9LACO</name>
<reference evidence="2 3" key="1">
    <citation type="journal article" date="2015" name="Genome Announc.">
        <title>Expanding the biotechnology potential of lactobacilli through comparative genomics of 213 strains and associated genera.</title>
        <authorList>
            <person name="Sun Z."/>
            <person name="Harris H.M."/>
            <person name="McCann A."/>
            <person name="Guo C."/>
            <person name="Argimon S."/>
            <person name="Zhang W."/>
            <person name="Yang X."/>
            <person name="Jeffery I.B."/>
            <person name="Cooney J.C."/>
            <person name="Kagawa T.F."/>
            <person name="Liu W."/>
            <person name="Song Y."/>
            <person name="Salvetti E."/>
            <person name="Wrobel A."/>
            <person name="Rasinkangas P."/>
            <person name="Parkhill J."/>
            <person name="Rea M.C."/>
            <person name="O'Sullivan O."/>
            <person name="Ritari J."/>
            <person name="Douillard F.P."/>
            <person name="Paul Ross R."/>
            <person name="Yang R."/>
            <person name="Briner A.E."/>
            <person name="Felis G.E."/>
            <person name="de Vos W.M."/>
            <person name="Barrangou R."/>
            <person name="Klaenhammer T.R."/>
            <person name="Caufield P.W."/>
            <person name="Cui Y."/>
            <person name="Zhang H."/>
            <person name="O'Toole P.W."/>
        </authorList>
    </citation>
    <scope>NUCLEOTIDE SEQUENCE [LARGE SCALE GENOMIC DNA]</scope>
    <source>
        <strain evidence="2 3">DSM 20444</strain>
    </source>
</reference>
<evidence type="ECO:0000313" key="3">
    <source>
        <dbReference type="Proteomes" id="UP000050898"/>
    </source>
</evidence>
<accession>A0A0R2EAC6</accession>
<keyword evidence="1" id="KW-0812">Transmembrane</keyword>
<evidence type="ECO:0000256" key="1">
    <source>
        <dbReference type="SAM" id="Phobius"/>
    </source>
</evidence>
<dbReference type="PATRIC" id="fig|1046596.6.peg.1268"/>
<feature type="transmembrane region" description="Helical" evidence="1">
    <location>
        <begin position="12"/>
        <end position="36"/>
    </location>
</feature>
<gene>
    <name evidence="2" type="ORF">FD00_GL001184</name>
</gene>
<dbReference type="EMBL" id="AYYH01000029">
    <property type="protein sequence ID" value="KRN09292.1"/>
    <property type="molecule type" value="Genomic_DNA"/>
</dbReference>